<dbReference type="RefSeq" id="WP_119315065.1">
    <property type="nucleotide sequence ID" value="NZ_QXDL01000073.1"/>
</dbReference>
<comment type="catalytic activity">
    <reaction evidence="7">
        <text>4-imidazolone-5-propanoate + H2O = N-formimidoyl-L-glutamate</text>
        <dbReference type="Rhea" id="RHEA:23660"/>
        <dbReference type="ChEBI" id="CHEBI:15377"/>
        <dbReference type="ChEBI" id="CHEBI:58928"/>
        <dbReference type="ChEBI" id="CHEBI:77893"/>
        <dbReference type="EC" id="3.5.2.7"/>
    </reaction>
</comment>
<dbReference type="GO" id="GO:0050480">
    <property type="term" value="F:imidazolonepropionase activity"/>
    <property type="evidence" value="ECO:0007669"/>
    <property type="project" value="UniProtKB-UniRule"/>
</dbReference>
<protein>
    <recommendedName>
        <fullName evidence="1 7">Imidazolonepropionase</fullName>
        <ecNumber evidence="1 7">3.5.2.7</ecNumber>
    </recommendedName>
    <alternativeName>
        <fullName evidence="7">Imidazolone-5-propionate hydrolase</fullName>
    </alternativeName>
</protein>
<evidence type="ECO:0000313" key="10">
    <source>
        <dbReference type="Proteomes" id="UP000265715"/>
    </source>
</evidence>
<feature type="binding site" evidence="7">
    <location>
        <position position="244"/>
    </location>
    <ligand>
        <name>Zn(2+)</name>
        <dbReference type="ChEBI" id="CHEBI:29105"/>
    </ligand>
</feature>
<comment type="function">
    <text evidence="7">Catalyzes the hydrolytic cleavage of the carbon-nitrogen bond in imidazolone-5-propanoate to yield N-formimidoyl-L-glutamate. It is the third step in the universal histidine degradation pathway.</text>
</comment>
<keyword evidence="10" id="KW-1185">Reference proteome</keyword>
<feature type="binding site" evidence="7">
    <location>
        <position position="318"/>
    </location>
    <ligand>
        <name>Zn(2+)</name>
        <dbReference type="ChEBI" id="CHEBI:29105"/>
    </ligand>
</feature>
<dbReference type="SUPFAM" id="SSF51556">
    <property type="entry name" value="Metallo-dependent hydrolases"/>
    <property type="match status" value="1"/>
</dbReference>
<feature type="binding site" evidence="7">
    <location>
        <position position="244"/>
    </location>
    <ligand>
        <name>Fe(3+)</name>
        <dbReference type="ChEBI" id="CHEBI:29034"/>
    </ligand>
</feature>
<dbReference type="GO" id="GO:0019557">
    <property type="term" value="P:L-histidine catabolic process to glutamate and formate"/>
    <property type="evidence" value="ECO:0007669"/>
    <property type="project" value="UniProtKB-UniPathway"/>
</dbReference>
<evidence type="ECO:0000256" key="7">
    <source>
        <dbReference type="HAMAP-Rule" id="MF_00372"/>
    </source>
</evidence>
<dbReference type="InterPro" id="IPR005920">
    <property type="entry name" value="HutI"/>
</dbReference>
<comment type="cofactor">
    <cofactor evidence="7">
        <name>Zn(2+)</name>
        <dbReference type="ChEBI" id="CHEBI:29105"/>
    </cofactor>
    <cofactor evidence="7">
        <name>Fe(3+)</name>
        <dbReference type="ChEBI" id="CHEBI:29034"/>
    </cofactor>
    <text evidence="7">Binds 1 zinc or iron ion per subunit.</text>
</comment>
<comment type="pathway">
    <text evidence="7">Amino-acid degradation; L-histidine degradation into L-glutamate; N-formimidoyl-L-glutamate from L-histidine: step 3/3.</text>
</comment>
<comment type="caution">
    <text evidence="9">The sequence shown here is derived from an EMBL/GenBank/DDBJ whole genome shotgun (WGS) entry which is preliminary data.</text>
</comment>
<proteinExistence type="inferred from homology"/>
<evidence type="ECO:0000259" key="8">
    <source>
        <dbReference type="Pfam" id="PF01979"/>
    </source>
</evidence>
<dbReference type="EC" id="3.5.2.7" evidence="1 7"/>
<feature type="domain" description="Amidohydrolase-related" evidence="8">
    <location>
        <begin position="69"/>
        <end position="402"/>
    </location>
</feature>
<dbReference type="PANTHER" id="PTHR42752:SF1">
    <property type="entry name" value="IMIDAZOLONEPROPIONASE-RELATED"/>
    <property type="match status" value="1"/>
</dbReference>
<feature type="binding site" evidence="7">
    <location>
        <position position="77"/>
    </location>
    <ligand>
        <name>Zn(2+)</name>
        <dbReference type="ChEBI" id="CHEBI:29105"/>
    </ligand>
</feature>
<dbReference type="Pfam" id="PF01979">
    <property type="entry name" value="Amidohydro_1"/>
    <property type="match status" value="1"/>
</dbReference>
<keyword evidence="4 7" id="KW-0369">Histidine metabolism</keyword>
<feature type="binding site" evidence="7">
    <location>
        <position position="181"/>
    </location>
    <ligand>
        <name>4-imidazolone-5-propanoate</name>
        <dbReference type="ChEBI" id="CHEBI:77893"/>
    </ligand>
</feature>
<name>A0A399EPM8_9DEIN</name>
<dbReference type="NCBIfam" id="TIGR01224">
    <property type="entry name" value="hutI"/>
    <property type="match status" value="1"/>
</dbReference>
<dbReference type="Proteomes" id="UP000265715">
    <property type="component" value="Unassembled WGS sequence"/>
</dbReference>
<dbReference type="GO" id="GO:0008270">
    <property type="term" value="F:zinc ion binding"/>
    <property type="evidence" value="ECO:0007669"/>
    <property type="project" value="UniProtKB-UniRule"/>
</dbReference>
<keyword evidence="6 7" id="KW-0408">Iron</keyword>
<dbReference type="Gene3D" id="3.20.20.140">
    <property type="entry name" value="Metal-dependent hydrolases"/>
    <property type="match status" value="1"/>
</dbReference>
<feature type="binding site" evidence="7">
    <location>
        <position position="79"/>
    </location>
    <ligand>
        <name>Zn(2+)</name>
        <dbReference type="ChEBI" id="CHEBI:29105"/>
    </ligand>
</feature>
<dbReference type="GO" id="GO:0005737">
    <property type="term" value="C:cytoplasm"/>
    <property type="evidence" value="ECO:0007669"/>
    <property type="project" value="UniProtKB-SubCell"/>
</dbReference>
<accession>A0A399EPM8</accession>
<evidence type="ECO:0000256" key="1">
    <source>
        <dbReference type="ARBA" id="ARBA00012864"/>
    </source>
</evidence>
<evidence type="ECO:0000256" key="6">
    <source>
        <dbReference type="ARBA" id="ARBA00023004"/>
    </source>
</evidence>
<sequence length="415" mass="44457">MKQVFTGIAELYTPRERLERAALAVQDGRFVWVGAEADLPEEYRGWPRTDLGGRSEGPSAPGVRRYLGVVPGLVDAHTHLVYGGDRLGEYLQRARGESYEAILAAGGGIYSTVRATAAASEEELYELAAARAALFLAQGVTSLEVKSGYGLEPEAELKMLRVIRRLGETLPQRVFPTLLAHVVPGGWERERYVAMFTAELIPEVARSGLAEAVDVFCDQGAFTLEETRTILEAALSHGLKIKLHAEQIAHTGATKLAAELGALSADHLEQSTPGDWQALARVGTVGTVLPGAAVILRKPFPDARAMWDAGVRVAIATDHNPGSSPLYSPWLGMQLTMSLGRLSAEEALIAHTENAAVALGREDLGRIEVGAQADFVVVDSGSALEALYRWGHTPIHSVYIGGNHAMARTSAGLPL</sequence>
<dbReference type="InterPro" id="IPR011059">
    <property type="entry name" value="Metal-dep_hydrolase_composite"/>
</dbReference>
<feature type="binding site" evidence="7">
    <location>
        <position position="77"/>
    </location>
    <ligand>
        <name>Fe(3+)</name>
        <dbReference type="ChEBI" id="CHEBI:29034"/>
    </ligand>
</feature>
<reference evidence="9 10" key="1">
    <citation type="submission" date="2018-08" db="EMBL/GenBank/DDBJ databases">
        <title>Meiothermus terrae DSM 26712 genome sequencing project.</title>
        <authorList>
            <person name="Da Costa M.S."/>
            <person name="Albuquerque L."/>
            <person name="Raposo P."/>
            <person name="Froufe H.J.C."/>
            <person name="Barroso C.S."/>
            <person name="Egas C."/>
        </authorList>
    </citation>
    <scope>NUCLEOTIDE SEQUENCE [LARGE SCALE GENOMIC DNA]</scope>
    <source>
        <strain evidence="9 10">DSM 26712</strain>
    </source>
</reference>
<feature type="binding site" evidence="7">
    <location>
        <position position="318"/>
    </location>
    <ligand>
        <name>Fe(3+)</name>
        <dbReference type="ChEBI" id="CHEBI:29034"/>
    </ligand>
</feature>
<dbReference type="PANTHER" id="PTHR42752">
    <property type="entry name" value="IMIDAZOLONEPROPIONASE"/>
    <property type="match status" value="1"/>
</dbReference>
<evidence type="ECO:0000256" key="3">
    <source>
        <dbReference type="ARBA" id="ARBA00022801"/>
    </source>
</evidence>
<dbReference type="UniPathway" id="UPA00379">
    <property type="reaction ID" value="UER00551"/>
</dbReference>
<feature type="binding site" evidence="7">
    <location>
        <position position="149"/>
    </location>
    <ligand>
        <name>N-formimidoyl-L-glutamate</name>
        <dbReference type="ChEBI" id="CHEBI:58928"/>
    </ligand>
</feature>
<feature type="binding site" evidence="7">
    <location>
        <position position="86"/>
    </location>
    <ligand>
        <name>4-imidazolone-5-propanoate</name>
        <dbReference type="ChEBI" id="CHEBI:77893"/>
    </ligand>
</feature>
<evidence type="ECO:0000256" key="4">
    <source>
        <dbReference type="ARBA" id="ARBA00022808"/>
    </source>
</evidence>
<dbReference type="GO" id="GO:0019556">
    <property type="term" value="P:L-histidine catabolic process to glutamate and formamide"/>
    <property type="evidence" value="ECO:0007669"/>
    <property type="project" value="UniProtKB-UniRule"/>
</dbReference>
<evidence type="ECO:0000256" key="2">
    <source>
        <dbReference type="ARBA" id="ARBA00022723"/>
    </source>
</evidence>
<keyword evidence="3 7" id="KW-0378">Hydrolase</keyword>
<comment type="subcellular location">
    <subcellularLocation>
        <location evidence="7">Cytoplasm</location>
    </subcellularLocation>
</comment>
<gene>
    <name evidence="7 9" type="primary">hutI</name>
    <name evidence="9" type="ORF">Mterra_01967</name>
</gene>
<dbReference type="Gene3D" id="2.30.40.10">
    <property type="entry name" value="Urease, subunit C, domain 1"/>
    <property type="match status" value="1"/>
</dbReference>
<feature type="binding site" evidence="7">
    <location>
        <position position="320"/>
    </location>
    <ligand>
        <name>N-formimidoyl-L-glutamate</name>
        <dbReference type="ChEBI" id="CHEBI:58928"/>
    </ligand>
</feature>
<feature type="binding site" evidence="7">
    <location>
        <position position="247"/>
    </location>
    <ligand>
        <name>4-imidazolone-5-propanoate</name>
        <dbReference type="ChEBI" id="CHEBI:77893"/>
    </ligand>
</feature>
<feature type="binding site" evidence="7">
    <location>
        <position position="323"/>
    </location>
    <ligand>
        <name>4-imidazolone-5-propanoate</name>
        <dbReference type="ChEBI" id="CHEBI:77893"/>
    </ligand>
</feature>
<feature type="binding site" evidence="7">
    <location>
        <position position="79"/>
    </location>
    <ligand>
        <name>Fe(3+)</name>
        <dbReference type="ChEBI" id="CHEBI:29034"/>
    </ligand>
</feature>
<evidence type="ECO:0000256" key="5">
    <source>
        <dbReference type="ARBA" id="ARBA00022833"/>
    </source>
</evidence>
<dbReference type="EMBL" id="QXDL01000073">
    <property type="protein sequence ID" value="RIH84472.1"/>
    <property type="molecule type" value="Genomic_DNA"/>
</dbReference>
<feature type="binding site" evidence="7">
    <location>
        <position position="322"/>
    </location>
    <ligand>
        <name>N-formimidoyl-L-glutamate</name>
        <dbReference type="ChEBI" id="CHEBI:58928"/>
    </ligand>
</feature>
<keyword evidence="7" id="KW-0963">Cytoplasm</keyword>
<dbReference type="InterPro" id="IPR032466">
    <property type="entry name" value="Metal_Hydrolase"/>
</dbReference>
<dbReference type="SUPFAM" id="SSF51338">
    <property type="entry name" value="Composite domain of metallo-dependent hydrolases"/>
    <property type="match status" value="1"/>
</dbReference>
<keyword evidence="2 7" id="KW-0479">Metal-binding</keyword>
<organism evidence="9 10">
    <name type="scientific">Calidithermus terrae</name>
    <dbReference type="NCBI Taxonomy" id="1408545"/>
    <lineage>
        <taxon>Bacteria</taxon>
        <taxon>Thermotogati</taxon>
        <taxon>Deinococcota</taxon>
        <taxon>Deinococci</taxon>
        <taxon>Thermales</taxon>
        <taxon>Thermaceae</taxon>
        <taxon>Calidithermus</taxon>
    </lineage>
</organism>
<dbReference type="GO" id="GO:0005506">
    <property type="term" value="F:iron ion binding"/>
    <property type="evidence" value="ECO:0007669"/>
    <property type="project" value="UniProtKB-UniRule"/>
</dbReference>
<evidence type="ECO:0000313" key="9">
    <source>
        <dbReference type="EMBL" id="RIH84472.1"/>
    </source>
</evidence>
<comment type="similarity">
    <text evidence="7">Belongs to the metallo-dependent hydrolases superfamily. HutI family.</text>
</comment>
<feature type="binding site" evidence="7">
    <location>
        <position position="149"/>
    </location>
    <ligand>
        <name>4-imidazolone-5-propanoate</name>
        <dbReference type="ChEBI" id="CHEBI:77893"/>
    </ligand>
</feature>
<dbReference type="InterPro" id="IPR006680">
    <property type="entry name" value="Amidohydro-rel"/>
</dbReference>
<keyword evidence="5 7" id="KW-0862">Zinc</keyword>
<dbReference type="AlphaFoldDB" id="A0A399EPM8"/>
<dbReference type="HAMAP" id="MF_00372">
    <property type="entry name" value="HutI"/>
    <property type="match status" value="1"/>
</dbReference>
<dbReference type="OrthoDB" id="9776455at2"/>